<keyword evidence="5" id="KW-0520">NAD</keyword>
<dbReference type="Gene3D" id="3.40.50.620">
    <property type="entry name" value="HUPs"/>
    <property type="match status" value="1"/>
</dbReference>
<dbReference type="CDD" id="cd00553">
    <property type="entry name" value="NAD_synthase"/>
    <property type="match status" value="1"/>
</dbReference>
<dbReference type="GO" id="GO:0009435">
    <property type="term" value="P:NAD+ biosynthetic process"/>
    <property type="evidence" value="ECO:0007669"/>
    <property type="project" value="UniProtKB-UniPathway"/>
</dbReference>
<keyword evidence="2" id="KW-0436">Ligase</keyword>
<name>A0A382E869_9ZZZZ</name>
<gene>
    <name evidence="7" type="ORF">METZ01_LOCUS199037</name>
</gene>
<dbReference type="InterPro" id="IPR003694">
    <property type="entry name" value="NAD_synthase"/>
</dbReference>
<dbReference type="SUPFAM" id="SSF52402">
    <property type="entry name" value="Adenine nucleotide alpha hydrolases-like"/>
    <property type="match status" value="1"/>
</dbReference>
<dbReference type="GO" id="GO:0004359">
    <property type="term" value="F:glutaminase activity"/>
    <property type="evidence" value="ECO:0007669"/>
    <property type="project" value="InterPro"/>
</dbReference>
<feature type="domain" description="NAD/GMP synthase" evidence="6">
    <location>
        <begin position="158"/>
        <end position="303"/>
    </location>
</feature>
<dbReference type="NCBIfam" id="NF002048">
    <property type="entry name" value="PRK00876.1"/>
    <property type="match status" value="1"/>
</dbReference>
<proteinExistence type="predicted"/>
<keyword evidence="3" id="KW-0547">Nucleotide-binding</keyword>
<dbReference type="UniPathway" id="UPA00253"/>
<evidence type="ECO:0000256" key="3">
    <source>
        <dbReference type="ARBA" id="ARBA00022741"/>
    </source>
</evidence>
<dbReference type="EMBL" id="UINC01042912">
    <property type="protein sequence ID" value="SVB46183.1"/>
    <property type="molecule type" value="Genomic_DNA"/>
</dbReference>
<dbReference type="PANTHER" id="PTHR23090">
    <property type="entry name" value="NH 3 /GLUTAMINE-DEPENDENT NAD + SYNTHETASE"/>
    <property type="match status" value="1"/>
</dbReference>
<sequence length="326" mass="37545">MNFTKDVLQIKDIQSITKSLQDFIREQTFENYRKRGIVIGISGGIDSAVAVKLCCDAIGKENVFGLILPERESSSQSEVLARQLCQELGISFGADNITEILQSCSVYSIREDVVRSNFPDFDKSCKYRLIFNENFDNDGLSIPYLEVLDQSNKIHKIKISLDDYRRITAATNIKHRIRMTRLYYEAERKNYLVCGTTNKAEFQQGYFVKYGDGGVDIEPLANMFKTQIYQLAESLNIPSEIIQRKASPDTWSFDVSDEEFFFSLPYETIDLMLFAKEKSIPVNEICSVLNLNEDQVKRIFKSQERKWNSSRTSRIFPPSLDMKDIL</sequence>
<accession>A0A382E869</accession>
<evidence type="ECO:0000256" key="2">
    <source>
        <dbReference type="ARBA" id="ARBA00022598"/>
    </source>
</evidence>
<evidence type="ECO:0000256" key="5">
    <source>
        <dbReference type="ARBA" id="ARBA00023027"/>
    </source>
</evidence>
<evidence type="ECO:0000313" key="7">
    <source>
        <dbReference type="EMBL" id="SVB46183.1"/>
    </source>
</evidence>
<protein>
    <recommendedName>
        <fullName evidence="6">NAD/GMP synthase domain-containing protein</fullName>
    </recommendedName>
</protein>
<dbReference type="InterPro" id="IPR014729">
    <property type="entry name" value="Rossmann-like_a/b/a_fold"/>
</dbReference>
<dbReference type="GO" id="GO:0003952">
    <property type="term" value="F:NAD+ synthase (glutamine-hydrolyzing) activity"/>
    <property type="evidence" value="ECO:0007669"/>
    <property type="project" value="InterPro"/>
</dbReference>
<keyword evidence="4" id="KW-0067">ATP-binding</keyword>
<dbReference type="GO" id="GO:0005524">
    <property type="term" value="F:ATP binding"/>
    <property type="evidence" value="ECO:0007669"/>
    <property type="project" value="UniProtKB-KW"/>
</dbReference>
<organism evidence="7">
    <name type="scientific">marine metagenome</name>
    <dbReference type="NCBI Taxonomy" id="408172"/>
    <lineage>
        <taxon>unclassified sequences</taxon>
        <taxon>metagenomes</taxon>
        <taxon>ecological metagenomes</taxon>
    </lineage>
</organism>
<reference evidence="7" key="1">
    <citation type="submission" date="2018-05" db="EMBL/GenBank/DDBJ databases">
        <authorList>
            <person name="Lanie J.A."/>
            <person name="Ng W.-L."/>
            <person name="Kazmierczak K.M."/>
            <person name="Andrzejewski T.M."/>
            <person name="Davidsen T.M."/>
            <person name="Wayne K.J."/>
            <person name="Tettelin H."/>
            <person name="Glass J.I."/>
            <person name="Rusch D."/>
            <person name="Podicherti R."/>
            <person name="Tsui H.-C.T."/>
            <person name="Winkler M.E."/>
        </authorList>
    </citation>
    <scope>NUCLEOTIDE SEQUENCE</scope>
</reference>
<dbReference type="Pfam" id="PF02540">
    <property type="entry name" value="NAD_synthase"/>
    <property type="match status" value="2"/>
</dbReference>
<dbReference type="AlphaFoldDB" id="A0A382E869"/>
<evidence type="ECO:0000259" key="6">
    <source>
        <dbReference type="Pfam" id="PF02540"/>
    </source>
</evidence>
<dbReference type="InterPro" id="IPR022310">
    <property type="entry name" value="NAD/GMP_synthase"/>
</dbReference>
<comment type="pathway">
    <text evidence="1">Cofactor biosynthesis; NAD(+) biosynthesis.</text>
</comment>
<dbReference type="GO" id="GO:0005737">
    <property type="term" value="C:cytoplasm"/>
    <property type="evidence" value="ECO:0007669"/>
    <property type="project" value="InterPro"/>
</dbReference>
<evidence type="ECO:0000256" key="1">
    <source>
        <dbReference type="ARBA" id="ARBA00004790"/>
    </source>
</evidence>
<feature type="domain" description="NAD/GMP synthase" evidence="6">
    <location>
        <begin position="18"/>
        <end position="106"/>
    </location>
</feature>
<dbReference type="PANTHER" id="PTHR23090:SF9">
    <property type="entry name" value="GLUTAMINE-DEPENDENT NAD(+) SYNTHETASE"/>
    <property type="match status" value="1"/>
</dbReference>
<evidence type="ECO:0000256" key="4">
    <source>
        <dbReference type="ARBA" id="ARBA00022840"/>
    </source>
</evidence>
<dbReference type="NCBIfam" id="TIGR00552">
    <property type="entry name" value="nadE"/>
    <property type="match status" value="1"/>
</dbReference>